<dbReference type="RefSeq" id="WP_137661621.1">
    <property type="nucleotide sequence ID" value="NZ_BJCR01000008.1"/>
</dbReference>
<name>A0A480B8Z1_9FIRM</name>
<protein>
    <submittedName>
        <fullName evidence="5">LPS N-acetylglucosaminyltransferase</fullName>
    </submittedName>
</protein>
<keyword evidence="2 5" id="KW-0808">Transferase</keyword>
<evidence type="ECO:0000256" key="1">
    <source>
        <dbReference type="ARBA" id="ARBA00022676"/>
    </source>
</evidence>
<dbReference type="Proteomes" id="UP000303581">
    <property type="component" value="Unassembled WGS sequence"/>
</dbReference>
<proteinExistence type="predicted"/>
<dbReference type="GO" id="GO:0016757">
    <property type="term" value="F:glycosyltransferase activity"/>
    <property type="evidence" value="ECO:0007669"/>
    <property type="project" value="UniProtKB-KW"/>
</dbReference>
<evidence type="ECO:0000259" key="3">
    <source>
        <dbReference type="Pfam" id="PF00534"/>
    </source>
</evidence>
<feature type="domain" description="Glycosyltransferase subfamily 4-like N-terminal" evidence="4">
    <location>
        <begin position="12"/>
        <end position="162"/>
    </location>
</feature>
<dbReference type="Pfam" id="PF13439">
    <property type="entry name" value="Glyco_transf_4"/>
    <property type="match status" value="1"/>
</dbReference>
<gene>
    <name evidence="5" type="primary">rfaK</name>
    <name evidence="5" type="ORF">PAGU1579_04260</name>
</gene>
<accession>A0A480B8Z1</accession>
<sequence length="354" mass="40378">MSILNVVGAKVWGGGEQYVYDMCDELHRWQIPSFVLVDETNQELQDRFTLVAEIITANLYSCKGFLSISSIVKQMNQYGIDVIQCHSGKYILLCLALKRLTGAKLIFYKHNVVQAKTDIYHRWIQSHVDAFICVSKQVYDAQVIPSISQKYHLVYNGINTHRFPSIECEHKEQKQFIVGYAGRITENKGIYELLAAIKIIHNSNNNIRLRICGDGIHDDIQELHHYIMQYDMKDYVEYIGFQQDMNSFYRSIDCLVAPSKVREAFGLVLCEAMYCKVPVIASTSGAQEEIIENGVSGILIDAVNSEVIAKSIQKLMQDDVIRVSIVEQGYKRVKSTFTIAKMVDSIVTIIRNLR</sequence>
<feature type="domain" description="Glycosyl transferase family 1" evidence="3">
    <location>
        <begin position="171"/>
        <end position="332"/>
    </location>
</feature>
<dbReference type="Pfam" id="PF00534">
    <property type="entry name" value="Glycos_transf_1"/>
    <property type="match status" value="1"/>
</dbReference>
<evidence type="ECO:0000313" key="5">
    <source>
        <dbReference type="EMBL" id="GCL68657.1"/>
    </source>
</evidence>
<dbReference type="CDD" id="cd03801">
    <property type="entry name" value="GT4_PimA-like"/>
    <property type="match status" value="1"/>
</dbReference>
<dbReference type="InterPro" id="IPR028098">
    <property type="entry name" value="Glyco_trans_4-like_N"/>
</dbReference>
<dbReference type="PANTHER" id="PTHR12526:SF510">
    <property type="entry name" value="D-INOSITOL 3-PHOSPHATE GLYCOSYLTRANSFERASE"/>
    <property type="match status" value="1"/>
</dbReference>
<evidence type="ECO:0000313" key="6">
    <source>
        <dbReference type="Proteomes" id="UP000303581"/>
    </source>
</evidence>
<dbReference type="Gene3D" id="3.40.50.2000">
    <property type="entry name" value="Glycogen Phosphorylase B"/>
    <property type="match status" value="2"/>
</dbReference>
<reference evidence="5 6" key="1">
    <citation type="submission" date="2019-03" db="EMBL/GenBank/DDBJ databases">
        <title>Draft genome sequences of two Veillonella tobetsuensis clinical isolates from intraoperative bronchial fluids of elderly patients with pulmonary carcinoma.</title>
        <authorList>
            <person name="Akiyama T."/>
        </authorList>
    </citation>
    <scope>NUCLEOTIDE SEQUENCE [LARGE SCALE GENOMIC DNA]</scope>
    <source>
        <strain evidence="5 6">PAGU 1579</strain>
    </source>
</reference>
<comment type="caution">
    <text evidence="5">The sequence shown here is derived from an EMBL/GenBank/DDBJ whole genome shotgun (WGS) entry which is preliminary data.</text>
</comment>
<evidence type="ECO:0000259" key="4">
    <source>
        <dbReference type="Pfam" id="PF13439"/>
    </source>
</evidence>
<dbReference type="SUPFAM" id="SSF53756">
    <property type="entry name" value="UDP-Glycosyltransferase/glycogen phosphorylase"/>
    <property type="match status" value="1"/>
</dbReference>
<keyword evidence="6" id="KW-1185">Reference proteome</keyword>
<dbReference type="AlphaFoldDB" id="A0A480B8Z1"/>
<dbReference type="InterPro" id="IPR001296">
    <property type="entry name" value="Glyco_trans_1"/>
</dbReference>
<dbReference type="PANTHER" id="PTHR12526">
    <property type="entry name" value="GLYCOSYLTRANSFERASE"/>
    <property type="match status" value="1"/>
</dbReference>
<organism evidence="5 6">
    <name type="scientific">Veillonella tobetsuensis</name>
    <dbReference type="NCBI Taxonomy" id="1110546"/>
    <lineage>
        <taxon>Bacteria</taxon>
        <taxon>Bacillati</taxon>
        <taxon>Bacillota</taxon>
        <taxon>Negativicutes</taxon>
        <taxon>Veillonellales</taxon>
        <taxon>Veillonellaceae</taxon>
        <taxon>Veillonella</taxon>
    </lineage>
</organism>
<keyword evidence="1 5" id="KW-0328">Glycosyltransferase</keyword>
<evidence type="ECO:0000256" key="2">
    <source>
        <dbReference type="ARBA" id="ARBA00022679"/>
    </source>
</evidence>
<dbReference type="EMBL" id="BJCR01000008">
    <property type="protein sequence ID" value="GCL68657.1"/>
    <property type="molecule type" value="Genomic_DNA"/>
</dbReference>